<dbReference type="GO" id="GO:0004493">
    <property type="term" value="F:methylmalonyl-CoA epimerase activity"/>
    <property type="evidence" value="ECO:0007669"/>
    <property type="project" value="TreeGrafter"/>
</dbReference>
<dbReference type="InterPro" id="IPR051785">
    <property type="entry name" value="MMCE/EMCE_epimerase"/>
</dbReference>
<dbReference type="InterPro" id="IPR029068">
    <property type="entry name" value="Glyas_Bleomycin-R_OHBP_Dase"/>
</dbReference>
<dbReference type="GO" id="GO:0046491">
    <property type="term" value="P:L-methylmalonyl-CoA metabolic process"/>
    <property type="evidence" value="ECO:0007669"/>
    <property type="project" value="TreeGrafter"/>
</dbReference>
<keyword evidence="1" id="KW-0479">Metal-binding</keyword>
<dbReference type="PROSITE" id="PS51819">
    <property type="entry name" value="VOC"/>
    <property type="match status" value="1"/>
</dbReference>
<dbReference type="OrthoDB" id="5244171at2"/>
<dbReference type="Gene3D" id="3.10.180.10">
    <property type="entry name" value="2,3-Dihydroxybiphenyl 1,2-Dioxygenase, domain 1"/>
    <property type="match status" value="1"/>
</dbReference>
<sequence>MTPGVRSRALDLELDGLEVTFDHTAVAAPRIRDLLPIYRDLLGGRHLGGGGDNRVAGYRTLQLTYSNGGKVELMEPLAGSTFFDSFFELTRGRGGVHHLNFHVGDLRAAVAALTARGYRLHGLNEADPRWREVFLHPKEAHGVLIQLAQPGPREADEWRSTLEEVLAGHGRNGNGIASR</sequence>
<dbReference type="InterPro" id="IPR037523">
    <property type="entry name" value="VOC_core"/>
</dbReference>
<organism evidence="2 3">
    <name type="scientific">Nonomuraea phyllanthi</name>
    <dbReference type="NCBI Taxonomy" id="2219224"/>
    <lineage>
        <taxon>Bacteria</taxon>
        <taxon>Bacillati</taxon>
        <taxon>Actinomycetota</taxon>
        <taxon>Actinomycetes</taxon>
        <taxon>Streptosporangiales</taxon>
        <taxon>Streptosporangiaceae</taxon>
        <taxon>Nonomuraea</taxon>
    </lineage>
</organism>
<dbReference type="PANTHER" id="PTHR43048">
    <property type="entry name" value="METHYLMALONYL-COA EPIMERASE"/>
    <property type="match status" value="1"/>
</dbReference>
<evidence type="ECO:0000313" key="3">
    <source>
        <dbReference type="Proteomes" id="UP000312512"/>
    </source>
</evidence>
<proteinExistence type="predicted"/>
<dbReference type="EMBL" id="VDLX02000014">
    <property type="protein sequence ID" value="KAB8190853.1"/>
    <property type="molecule type" value="Genomic_DNA"/>
</dbReference>
<evidence type="ECO:0000256" key="1">
    <source>
        <dbReference type="ARBA" id="ARBA00022723"/>
    </source>
</evidence>
<protein>
    <submittedName>
        <fullName evidence="2">Uncharacterized protein</fullName>
    </submittedName>
</protein>
<keyword evidence="3" id="KW-1185">Reference proteome</keyword>
<comment type="caution">
    <text evidence="2">The sequence shown here is derived from an EMBL/GenBank/DDBJ whole genome shotgun (WGS) entry which is preliminary data.</text>
</comment>
<dbReference type="GO" id="GO:0046872">
    <property type="term" value="F:metal ion binding"/>
    <property type="evidence" value="ECO:0007669"/>
    <property type="project" value="UniProtKB-KW"/>
</dbReference>
<gene>
    <name evidence="2" type="ORF">FH608_032855</name>
</gene>
<dbReference type="PANTHER" id="PTHR43048:SF3">
    <property type="entry name" value="METHYLMALONYL-COA EPIMERASE, MITOCHONDRIAL"/>
    <property type="match status" value="1"/>
</dbReference>
<dbReference type="Proteomes" id="UP000312512">
    <property type="component" value="Unassembled WGS sequence"/>
</dbReference>
<dbReference type="Pfam" id="PF13669">
    <property type="entry name" value="Glyoxalase_4"/>
    <property type="match status" value="1"/>
</dbReference>
<evidence type="ECO:0000313" key="2">
    <source>
        <dbReference type="EMBL" id="KAB8190853.1"/>
    </source>
</evidence>
<accession>A0A5C4VZD6</accession>
<dbReference type="AlphaFoldDB" id="A0A5C4VZD6"/>
<dbReference type="SUPFAM" id="SSF54593">
    <property type="entry name" value="Glyoxalase/Bleomycin resistance protein/Dihydroxybiphenyl dioxygenase"/>
    <property type="match status" value="1"/>
</dbReference>
<name>A0A5C4VZD6_9ACTN</name>
<reference evidence="2 3" key="1">
    <citation type="submission" date="2019-10" db="EMBL/GenBank/DDBJ databases">
        <title>Nonomuraea sp. nov., isolated from Phyllanthus amarus.</title>
        <authorList>
            <person name="Klykleung N."/>
            <person name="Tanasupawat S."/>
        </authorList>
    </citation>
    <scope>NUCLEOTIDE SEQUENCE [LARGE SCALE GENOMIC DNA]</scope>
    <source>
        <strain evidence="2 3">PA1-10</strain>
    </source>
</reference>